<reference evidence="1" key="1">
    <citation type="submission" date="2025-08" db="UniProtKB">
        <authorList>
            <consortium name="Ensembl"/>
        </authorList>
    </citation>
    <scope>IDENTIFICATION</scope>
</reference>
<dbReference type="Proteomes" id="UP000694415">
    <property type="component" value="Unplaced"/>
</dbReference>
<keyword evidence="2" id="KW-1185">Reference proteome</keyword>
<name>A0A8C6HIW2_MUSSI</name>
<protein>
    <submittedName>
        <fullName evidence="1">Predicted gene, 17720</fullName>
    </submittedName>
</protein>
<organism evidence="1 2">
    <name type="scientific">Mus spicilegus</name>
    <name type="common">Mound-building mouse</name>
    <dbReference type="NCBI Taxonomy" id="10103"/>
    <lineage>
        <taxon>Eukaryota</taxon>
        <taxon>Metazoa</taxon>
        <taxon>Chordata</taxon>
        <taxon>Craniata</taxon>
        <taxon>Vertebrata</taxon>
        <taxon>Euteleostomi</taxon>
        <taxon>Mammalia</taxon>
        <taxon>Eutheria</taxon>
        <taxon>Euarchontoglires</taxon>
        <taxon>Glires</taxon>
        <taxon>Rodentia</taxon>
        <taxon>Myomorpha</taxon>
        <taxon>Muroidea</taxon>
        <taxon>Muridae</taxon>
        <taxon>Murinae</taxon>
        <taxon>Mus</taxon>
        <taxon>Mus</taxon>
    </lineage>
</organism>
<dbReference type="Ensembl" id="ENSMSIT00000027254.1">
    <property type="protein sequence ID" value="ENSMSIP00000021621.1"/>
    <property type="gene ID" value="ENSMSIG00000018357.1"/>
</dbReference>
<evidence type="ECO:0000313" key="2">
    <source>
        <dbReference type="Proteomes" id="UP000694415"/>
    </source>
</evidence>
<accession>A0A8C6HIW2</accession>
<evidence type="ECO:0000313" key="1">
    <source>
        <dbReference type="Ensembl" id="ENSMSIP00000021621.1"/>
    </source>
</evidence>
<proteinExistence type="predicted"/>
<sequence length="9" mass="1118">TFRFSFQVS</sequence>
<reference evidence="1" key="2">
    <citation type="submission" date="2025-09" db="UniProtKB">
        <authorList>
            <consortium name="Ensembl"/>
        </authorList>
    </citation>
    <scope>IDENTIFICATION</scope>
</reference>